<dbReference type="Proteomes" id="UP000789342">
    <property type="component" value="Unassembled WGS sequence"/>
</dbReference>
<keyword evidence="2" id="KW-1185">Reference proteome</keyword>
<protein>
    <submittedName>
        <fullName evidence="1">13491_t:CDS:1</fullName>
    </submittedName>
</protein>
<gene>
    <name evidence="1" type="ORF">AMORRO_LOCUS5232</name>
</gene>
<organism evidence="1 2">
    <name type="scientific">Acaulospora morrowiae</name>
    <dbReference type="NCBI Taxonomy" id="94023"/>
    <lineage>
        <taxon>Eukaryota</taxon>
        <taxon>Fungi</taxon>
        <taxon>Fungi incertae sedis</taxon>
        <taxon>Mucoromycota</taxon>
        <taxon>Glomeromycotina</taxon>
        <taxon>Glomeromycetes</taxon>
        <taxon>Diversisporales</taxon>
        <taxon>Acaulosporaceae</taxon>
        <taxon>Acaulospora</taxon>
    </lineage>
</organism>
<proteinExistence type="predicted"/>
<feature type="non-terminal residue" evidence="1">
    <location>
        <position position="1"/>
    </location>
</feature>
<evidence type="ECO:0000313" key="2">
    <source>
        <dbReference type="Proteomes" id="UP000789342"/>
    </source>
</evidence>
<dbReference type="EMBL" id="CAJVPV010003105">
    <property type="protein sequence ID" value="CAG8543324.1"/>
    <property type="molecule type" value="Genomic_DNA"/>
</dbReference>
<dbReference type="OrthoDB" id="2400221at2759"/>
<comment type="caution">
    <text evidence="1">The sequence shown here is derived from an EMBL/GenBank/DDBJ whole genome shotgun (WGS) entry which is preliminary data.</text>
</comment>
<sequence length="83" mass="9450">DGAHFGTPVQQLADFNLSAVESLYLDIKLITHLYEVNFFLVELLTFKVVLNDSNIEHLPDTLIFVEIASTIKHYLLDSFPITK</sequence>
<evidence type="ECO:0000313" key="1">
    <source>
        <dbReference type="EMBL" id="CAG8543324.1"/>
    </source>
</evidence>
<accession>A0A9N9FMB1</accession>
<reference evidence="1" key="1">
    <citation type="submission" date="2021-06" db="EMBL/GenBank/DDBJ databases">
        <authorList>
            <person name="Kallberg Y."/>
            <person name="Tangrot J."/>
            <person name="Rosling A."/>
        </authorList>
    </citation>
    <scope>NUCLEOTIDE SEQUENCE</scope>
    <source>
        <strain evidence="1">CL551</strain>
    </source>
</reference>
<name>A0A9N9FMB1_9GLOM</name>
<dbReference type="AlphaFoldDB" id="A0A9N9FMB1"/>